<dbReference type="InterPro" id="IPR010389">
    <property type="entry name" value="Urate_ox_N"/>
</dbReference>
<feature type="transmembrane region" description="Helical" evidence="1">
    <location>
        <begin position="126"/>
        <end position="144"/>
    </location>
</feature>
<feature type="transmembrane region" description="Helical" evidence="1">
    <location>
        <begin position="100"/>
        <end position="120"/>
    </location>
</feature>
<dbReference type="EMBL" id="FTMC01000004">
    <property type="protein sequence ID" value="SIQ25738.1"/>
    <property type="molecule type" value="Genomic_DNA"/>
</dbReference>
<dbReference type="Pfam" id="PF06181">
    <property type="entry name" value="Urate_ox_N"/>
    <property type="match status" value="1"/>
</dbReference>
<keyword evidence="1" id="KW-0812">Transmembrane</keyword>
<evidence type="ECO:0000259" key="2">
    <source>
        <dbReference type="Pfam" id="PF06181"/>
    </source>
</evidence>
<keyword evidence="1" id="KW-1133">Transmembrane helix</keyword>
<dbReference type="Proteomes" id="UP000186079">
    <property type="component" value="Unassembled WGS sequence"/>
</dbReference>
<organism evidence="3 4">
    <name type="scientific">Pseudomonas flexibilis</name>
    <dbReference type="NCBI Taxonomy" id="706570"/>
    <lineage>
        <taxon>Bacteria</taxon>
        <taxon>Pseudomonadati</taxon>
        <taxon>Pseudomonadota</taxon>
        <taxon>Gammaproteobacteria</taxon>
        <taxon>Pseudomonadales</taxon>
        <taxon>Pseudomonadaceae</taxon>
        <taxon>Pseudomonas</taxon>
    </lineage>
</organism>
<sequence>MDALALTLGWLALLAAALWLASLYVLARTFPLDPCAAPRLTMRHQAALLAVAAWCLLPAPVSLGDTVLRPEAAVLVTVGTLATAWFGYRALCDALQRRPLLLAFVLYGLLGYAVWGYHQLFGASGAYLHSGALLVTLMASNLHGASRATQPCAARATLRRRHNRYLTLPLLFTLLCAHAPDLMANPYAWQLLLLIGGLLVLIWYGLEQALTPKWALSSALGVLALYVAMPDGLQREARARPAAPSFAAAFKHAIPTPEPLDTHREFALVQRIIQDRCLECHSRTPSNPVFQATPLVPTFDTPEQILTWKRAIHEQAVASQNMPLANLTQMSQAERDLLGLWIEKGGRIE</sequence>
<protein>
    <submittedName>
        <fullName evidence="3">Uncharacterized membrane protein</fullName>
    </submittedName>
</protein>
<evidence type="ECO:0000313" key="3">
    <source>
        <dbReference type="EMBL" id="SIQ25738.1"/>
    </source>
</evidence>
<keyword evidence="1" id="KW-0472">Membrane</keyword>
<feature type="transmembrane region" description="Helical" evidence="1">
    <location>
        <begin position="165"/>
        <end position="181"/>
    </location>
</feature>
<dbReference type="AlphaFoldDB" id="A0A1N6RA79"/>
<feature type="transmembrane region" description="Helical" evidence="1">
    <location>
        <begin position="187"/>
        <end position="206"/>
    </location>
</feature>
<feature type="domain" description="Urate oxidase N-terminal" evidence="2">
    <location>
        <begin position="67"/>
        <end position="228"/>
    </location>
</feature>
<feature type="transmembrane region" description="Helical" evidence="1">
    <location>
        <begin position="72"/>
        <end position="88"/>
    </location>
</feature>
<evidence type="ECO:0000313" key="4">
    <source>
        <dbReference type="Proteomes" id="UP000186079"/>
    </source>
</evidence>
<name>A0A1N6RA79_9PSED</name>
<gene>
    <name evidence="3" type="ORF">SAMN05421672_104181</name>
</gene>
<evidence type="ECO:0000256" key="1">
    <source>
        <dbReference type="SAM" id="Phobius"/>
    </source>
</evidence>
<reference evidence="3 4" key="1">
    <citation type="submission" date="2017-01" db="EMBL/GenBank/DDBJ databases">
        <authorList>
            <person name="Mah S.A."/>
            <person name="Swanson W.J."/>
            <person name="Moy G.W."/>
            <person name="Vacquier V.D."/>
        </authorList>
    </citation>
    <scope>NUCLEOTIDE SEQUENCE [LARGE SCALE GENOMIC DNA]</scope>
    <source>
        <strain evidence="3 4">ATCC 29606</strain>
    </source>
</reference>
<accession>A0A1N6RA79</accession>
<proteinExistence type="predicted"/>
<dbReference type="RefSeq" id="WP_051587438.1">
    <property type="nucleotide sequence ID" value="NZ_FTMC01000004.1"/>
</dbReference>